<evidence type="ECO:0000313" key="7">
    <source>
        <dbReference type="Proteomes" id="UP001381693"/>
    </source>
</evidence>
<dbReference type="PROSITE" id="PS00455">
    <property type="entry name" value="AMP_BINDING"/>
    <property type="match status" value="1"/>
</dbReference>
<feature type="domain" description="AMP-dependent synthetase/ligase" evidence="5">
    <location>
        <begin position="59"/>
        <end position="482"/>
    </location>
</feature>
<dbReference type="InterPro" id="IPR000873">
    <property type="entry name" value="AMP-dep_synth/lig_dom"/>
</dbReference>
<dbReference type="GO" id="GO:0005783">
    <property type="term" value="C:endoplasmic reticulum"/>
    <property type="evidence" value="ECO:0007669"/>
    <property type="project" value="TreeGrafter"/>
</dbReference>
<proteinExistence type="predicted"/>
<dbReference type="InterPro" id="IPR020845">
    <property type="entry name" value="AMP-binding_CS"/>
</dbReference>
<keyword evidence="2" id="KW-0276">Fatty acid metabolism</keyword>
<dbReference type="EC" id="6.2.1.3" evidence="4"/>
<dbReference type="GO" id="GO:0016020">
    <property type="term" value="C:membrane"/>
    <property type="evidence" value="ECO:0007669"/>
    <property type="project" value="TreeGrafter"/>
</dbReference>
<keyword evidence="1" id="KW-0436">Ligase</keyword>
<organism evidence="6 7">
    <name type="scientific">Halocaridina rubra</name>
    <name type="common">Hawaiian red shrimp</name>
    <dbReference type="NCBI Taxonomy" id="373956"/>
    <lineage>
        <taxon>Eukaryota</taxon>
        <taxon>Metazoa</taxon>
        <taxon>Ecdysozoa</taxon>
        <taxon>Arthropoda</taxon>
        <taxon>Crustacea</taxon>
        <taxon>Multicrustacea</taxon>
        <taxon>Malacostraca</taxon>
        <taxon>Eumalacostraca</taxon>
        <taxon>Eucarida</taxon>
        <taxon>Decapoda</taxon>
        <taxon>Pleocyemata</taxon>
        <taxon>Caridea</taxon>
        <taxon>Atyoidea</taxon>
        <taxon>Atyidae</taxon>
        <taxon>Halocaridina</taxon>
    </lineage>
</organism>
<keyword evidence="7" id="KW-1185">Reference proteome</keyword>
<accession>A0AAN8ZTJ0</accession>
<dbReference type="PANTHER" id="PTHR43272">
    <property type="entry name" value="LONG-CHAIN-FATTY-ACID--COA LIGASE"/>
    <property type="match status" value="1"/>
</dbReference>
<dbReference type="SUPFAM" id="SSF56801">
    <property type="entry name" value="Acetyl-CoA synthetase-like"/>
    <property type="match status" value="1"/>
</dbReference>
<evidence type="ECO:0000259" key="5">
    <source>
        <dbReference type="Pfam" id="PF00501"/>
    </source>
</evidence>
<name>A0AAN8ZTJ0_HALRR</name>
<dbReference type="EMBL" id="JAXCGZ010022743">
    <property type="protein sequence ID" value="KAK7025485.1"/>
    <property type="molecule type" value="Genomic_DNA"/>
</dbReference>
<dbReference type="PANTHER" id="PTHR43272:SF32">
    <property type="entry name" value="AMP-DEPENDENT SYNTHETASE_LIGASE DOMAIN-CONTAINING PROTEIN"/>
    <property type="match status" value="1"/>
</dbReference>
<sequence length="688" mass="76587">MFAVEAPEEEIFHEPRNGPDQILPATYFKTWEADMPVKLFMTKEGASSAKPVSIHTLLREKASAYANHPALSVKRNGIWRQWTYKQYFEQGRIVAKAFIKLGLERFHGICIMGFNSPEWMIANYGGIFAGGLVAGVYTTNSPEACRYLADNCRAQIILVDDVECLNKFLAVKRFLPEVKAIVQWLGVPGAPGILSWAELMAIGLAEKDDALNERLSLQAVNQCCTLIYTSGTTGPPKGVMCTQDNLTWGAMEQQKNFQRPFGHDVLISYLPLSHLAAQMTDGYFATYNAASVYFAQPDALKGSLGQTLLEVQPTGFLAVPRVWEKMYEKIQEAGAQTGGLTRAVASWAKYHGLNYYKKFLDGRSLSTYESLSHSLAKKLILNKVKAAVGFGRADSYYTGAAPISKDILEFFMSLDIPIMEGYSLSEGLTVGSSCFIKPNMHRIGSVGKILPQTEVYLKDHPSCRPGEGEICFKGRNICMGYLGMPEKTNETIGDDGWLYTGDIGRIDEDGFLYITGRIKELIITAGGENIPPVLIEENIRKELPILSSVMAVGDHRKFLSVLITLKAEVNLDTGEPLQELTEPCQKMLREIGFHATTVAEAIEEVRIHPRGPLATAIEQGIERYNNNHAISNAQKVHRWTILPRDFSQFNGELNNTLKLVRNHVLEKYKDVIDSMYDSPSQLQLKSNL</sequence>
<dbReference type="Pfam" id="PF23562">
    <property type="entry name" value="AMP-binding_C_3"/>
    <property type="match status" value="1"/>
</dbReference>
<evidence type="ECO:0000313" key="6">
    <source>
        <dbReference type="EMBL" id="KAK7025485.1"/>
    </source>
</evidence>
<gene>
    <name evidence="6" type="primary">ACSBG1_2</name>
    <name evidence="6" type="ORF">SK128_011681</name>
</gene>
<evidence type="ECO:0000256" key="4">
    <source>
        <dbReference type="ARBA" id="ARBA00026121"/>
    </source>
</evidence>
<evidence type="ECO:0000256" key="2">
    <source>
        <dbReference type="ARBA" id="ARBA00022832"/>
    </source>
</evidence>
<protein>
    <recommendedName>
        <fullName evidence="4">long-chain-fatty-acid--CoA ligase</fullName>
        <ecNumber evidence="4">6.2.1.3</ecNumber>
    </recommendedName>
</protein>
<reference evidence="6 7" key="1">
    <citation type="submission" date="2023-11" db="EMBL/GenBank/DDBJ databases">
        <title>Halocaridina rubra genome assembly.</title>
        <authorList>
            <person name="Smith C."/>
        </authorList>
    </citation>
    <scope>NUCLEOTIDE SEQUENCE [LARGE SCALE GENOMIC DNA]</scope>
    <source>
        <strain evidence="6">EP-1</strain>
        <tissue evidence="6">Whole</tissue>
    </source>
</reference>
<keyword evidence="3" id="KW-0443">Lipid metabolism</keyword>
<dbReference type="AlphaFoldDB" id="A0AAN8ZTJ0"/>
<dbReference type="GO" id="GO:0004467">
    <property type="term" value="F:long-chain fatty acid-CoA ligase activity"/>
    <property type="evidence" value="ECO:0007669"/>
    <property type="project" value="UniProtKB-EC"/>
</dbReference>
<dbReference type="Pfam" id="PF00501">
    <property type="entry name" value="AMP-binding"/>
    <property type="match status" value="1"/>
</dbReference>
<evidence type="ECO:0000256" key="1">
    <source>
        <dbReference type="ARBA" id="ARBA00022598"/>
    </source>
</evidence>
<dbReference type="Proteomes" id="UP001381693">
    <property type="component" value="Unassembled WGS sequence"/>
</dbReference>
<dbReference type="InterPro" id="IPR042099">
    <property type="entry name" value="ANL_N_sf"/>
</dbReference>
<dbReference type="Gene3D" id="3.40.50.12780">
    <property type="entry name" value="N-terminal domain of ligase-like"/>
    <property type="match status" value="2"/>
</dbReference>
<evidence type="ECO:0000256" key="3">
    <source>
        <dbReference type="ARBA" id="ARBA00023098"/>
    </source>
</evidence>
<comment type="caution">
    <text evidence="6">The sequence shown here is derived from an EMBL/GenBank/DDBJ whole genome shotgun (WGS) entry which is preliminary data.</text>
</comment>